<accession>A0A1Y6LZK4</accession>
<dbReference type="AlphaFoldDB" id="A0A1Y6LZK4"/>
<sequence length="284" mass="31988">MGRLAPISFRSMQARALCTLRYSISRLSISAEDLTLFTKTLILAKPWIGNSTALAVPWREVARPSRLRIGLFQEDPVYPVHPPVRRALRLAAQRLEATGHQIITPDQCPSLRKAVTILSRGFSLDTSHAAMRHLAEAGEEPILPLVKMAQSSQIEQREAGLEDVWRFRAERYEYREEWGTVWRENSLDILLCPGYQGVGARHDHVGVPFYSAVWNLLDFPASVVPFQKADRSVDTQEVPGYDPILVDGVPAHIQIVGWRFQDEEALSATEVISEALRDTVDPRL</sequence>
<dbReference type="Gene3D" id="3.90.1300.10">
    <property type="entry name" value="Amidase signature (AS) domain"/>
    <property type="match status" value="1"/>
</dbReference>
<evidence type="ECO:0000256" key="2">
    <source>
        <dbReference type="ARBA" id="ARBA00022801"/>
    </source>
</evidence>
<comment type="similarity">
    <text evidence="1">Belongs to the amidase family.</text>
</comment>
<dbReference type="GO" id="GO:0016787">
    <property type="term" value="F:hydrolase activity"/>
    <property type="evidence" value="ECO:0007669"/>
    <property type="project" value="UniProtKB-KW"/>
</dbReference>
<keyword evidence="2" id="KW-0378">Hydrolase</keyword>
<dbReference type="Proteomes" id="UP000215453">
    <property type="component" value="Chromosome 13"/>
</dbReference>
<organism evidence="4 5">
    <name type="scientific">Zymoseptoria tritici ST99CH_1A5</name>
    <dbReference type="NCBI Taxonomy" id="1276529"/>
    <lineage>
        <taxon>Eukaryota</taxon>
        <taxon>Fungi</taxon>
        <taxon>Dikarya</taxon>
        <taxon>Ascomycota</taxon>
        <taxon>Pezizomycotina</taxon>
        <taxon>Dothideomycetes</taxon>
        <taxon>Dothideomycetidae</taxon>
        <taxon>Mycosphaerellales</taxon>
        <taxon>Mycosphaerellaceae</taxon>
        <taxon>Zymoseptoria</taxon>
    </lineage>
</organism>
<proteinExistence type="inferred from homology"/>
<evidence type="ECO:0000313" key="5">
    <source>
        <dbReference type="Proteomes" id="UP000215453"/>
    </source>
</evidence>
<feature type="domain" description="Amidase" evidence="3">
    <location>
        <begin position="18"/>
        <end position="266"/>
    </location>
</feature>
<dbReference type="PANTHER" id="PTHR46072:SF5">
    <property type="entry name" value="GENERAL AMIDASE-C"/>
    <property type="match status" value="1"/>
</dbReference>
<evidence type="ECO:0000256" key="1">
    <source>
        <dbReference type="ARBA" id="ARBA00009199"/>
    </source>
</evidence>
<protein>
    <recommendedName>
        <fullName evidence="3">Amidase domain-containing protein</fullName>
    </recommendedName>
</protein>
<dbReference type="EMBL" id="LT882688">
    <property type="protein sequence ID" value="SMY29762.1"/>
    <property type="molecule type" value="Genomic_DNA"/>
</dbReference>
<evidence type="ECO:0000259" key="3">
    <source>
        <dbReference type="Pfam" id="PF01425"/>
    </source>
</evidence>
<reference evidence="4 5" key="1">
    <citation type="submission" date="2016-10" db="EMBL/GenBank/DDBJ databases">
        <authorList>
            <person name="Varghese N."/>
        </authorList>
    </citation>
    <scope>NUCLEOTIDE SEQUENCE [LARGE SCALE GENOMIC DNA]</scope>
</reference>
<name>A0A1Y6LZK4_ZYMTR</name>
<dbReference type="SUPFAM" id="SSF75304">
    <property type="entry name" value="Amidase signature (AS) enzymes"/>
    <property type="match status" value="1"/>
</dbReference>
<gene>
    <name evidence="4" type="ORF">ZT1A5_G11211</name>
</gene>
<dbReference type="InterPro" id="IPR036928">
    <property type="entry name" value="AS_sf"/>
</dbReference>
<dbReference type="PANTHER" id="PTHR46072">
    <property type="entry name" value="AMIDASE-RELATED-RELATED"/>
    <property type="match status" value="1"/>
</dbReference>
<dbReference type="InterPro" id="IPR023631">
    <property type="entry name" value="Amidase_dom"/>
</dbReference>
<dbReference type="Pfam" id="PF01425">
    <property type="entry name" value="Amidase"/>
    <property type="match status" value="1"/>
</dbReference>
<evidence type="ECO:0000313" key="4">
    <source>
        <dbReference type="EMBL" id="SMY29762.1"/>
    </source>
</evidence>